<feature type="repeat" description="ANK" evidence="3">
    <location>
        <begin position="391"/>
        <end position="414"/>
    </location>
</feature>
<accession>A0A9P5AP12</accession>
<dbReference type="PANTHER" id="PTHR24161">
    <property type="entry name" value="ANK_REP_REGION DOMAIN-CONTAINING PROTEIN-RELATED"/>
    <property type="match status" value="1"/>
</dbReference>
<evidence type="ECO:0000313" key="4">
    <source>
        <dbReference type="EMBL" id="KAF4342245.1"/>
    </source>
</evidence>
<dbReference type="PRINTS" id="PR01415">
    <property type="entry name" value="ANKYRIN"/>
</dbReference>
<organism evidence="4 5">
    <name type="scientific">Fusarium beomiforme</name>
    <dbReference type="NCBI Taxonomy" id="44412"/>
    <lineage>
        <taxon>Eukaryota</taxon>
        <taxon>Fungi</taxon>
        <taxon>Dikarya</taxon>
        <taxon>Ascomycota</taxon>
        <taxon>Pezizomycotina</taxon>
        <taxon>Sordariomycetes</taxon>
        <taxon>Hypocreomycetidae</taxon>
        <taxon>Hypocreales</taxon>
        <taxon>Nectriaceae</taxon>
        <taxon>Fusarium</taxon>
        <taxon>Fusarium burgessii species complex</taxon>
    </lineage>
</organism>
<name>A0A9P5AP12_9HYPO</name>
<sequence>MASIQNLPIEAIYHIADLVIEESFNENIFAKTQLALAQTNHHFYGIVNPRLRAASLCWAAREGRLDILKKAHEDGADLSSTGVIRPGERGTPLHYAIQHGHPDVVEYLIEVRVDPHMPSKGLCDCWADGEDLKPYALHMAIQHSLVEGAKKLLVKKLGAYWTFPGKPALEDIDPGDDDDKEIIDLLVNLPGSGPAADALRYALKWGEPELLDRVLKRPDLDASVPDADGQTPLLWAVYHKKVDAVKLLIRRPEVNPGTPPKSGFTALHVAVSVRSLPLVELLLRCPEVDIHKTDQDNATAFHIATERGELEIVNLLLEQPGIDAASPDAVGMTPLHWAVKSRNRMYHPPNEKVTGEDETCTEPPEYRTESLDIVKRLLARPEANAGVQNTKGLTPLHTACLIGDYEVAKLLLKREDVDPTARSLNGQTALHIAASNCHRGAKKIMDLLLQKPGVKITDADYDGRTLLHYLCGNHDKEYPVNNIIATILRAGVPIDKVSATGLTAFHQAVCSGYWCAALLLLDLGADPMISKRFKYNNSLLHIILKHSDLDEAKSVLVEKLLSRGIEIDTYTDSPVYDPRTDEDDKIENVVGILSPDILIGTDCTPLLLTATRDYCIKSMEILLNAGADPNAQVIIRDARLENKTKSKRQAFLSGVFRHTWDPYFPGDIDFMDNEEPLEVLLQHGSRIDHDGPADSPLQEACKAAEEGRFVLLEMLLRNSTEKNVSKSHVEEVIAAYGDKPEHARILHMLEEFERRVFIE</sequence>
<dbReference type="InterPro" id="IPR036770">
    <property type="entry name" value="Ankyrin_rpt-contain_sf"/>
</dbReference>
<keyword evidence="1" id="KW-0677">Repeat</keyword>
<gene>
    <name evidence="4" type="ORF">FBEOM_3827</name>
</gene>
<dbReference type="PANTHER" id="PTHR24161:SF124">
    <property type="entry name" value="TRANSIENT RECEPTOR POTENTIAL CHANNEL PYREXIA"/>
    <property type="match status" value="1"/>
</dbReference>
<feature type="repeat" description="ANK" evidence="3">
    <location>
        <begin position="88"/>
        <end position="120"/>
    </location>
</feature>
<dbReference type="Pfam" id="PF12796">
    <property type="entry name" value="Ank_2"/>
    <property type="match status" value="3"/>
</dbReference>
<keyword evidence="5" id="KW-1185">Reference proteome</keyword>
<dbReference type="PROSITE" id="PS50297">
    <property type="entry name" value="ANK_REP_REGION"/>
    <property type="match status" value="3"/>
</dbReference>
<evidence type="ECO:0000256" key="3">
    <source>
        <dbReference type="PROSITE-ProRule" id="PRU00023"/>
    </source>
</evidence>
<evidence type="ECO:0000313" key="5">
    <source>
        <dbReference type="Proteomes" id="UP000730481"/>
    </source>
</evidence>
<dbReference type="AlphaFoldDB" id="A0A9P5AP12"/>
<dbReference type="EMBL" id="PVQB02000152">
    <property type="protein sequence ID" value="KAF4342245.1"/>
    <property type="molecule type" value="Genomic_DNA"/>
</dbReference>
<protein>
    <submittedName>
        <fullName evidence="4">Alpha-latrocrustotoxin-Lt1a</fullName>
    </submittedName>
</protein>
<evidence type="ECO:0000256" key="1">
    <source>
        <dbReference type="ARBA" id="ARBA00022737"/>
    </source>
</evidence>
<dbReference type="GO" id="GO:0019706">
    <property type="term" value="F:protein-cysteine S-palmitoyltransferase activity"/>
    <property type="evidence" value="ECO:0007669"/>
    <property type="project" value="UniProtKB-EC"/>
</dbReference>
<dbReference type="PROSITE" id="PS50088">
    <property type="entry name" value="ANK_REPEAT"/>
    <property type="match status" value="3"/>
</dbReference>
<reference evidence="4" key="1">
    <citation type="journal article" date="2017" name="Mycologia">
        <title>Fusarium algeriense, sp. nov., a novel toxigenic crown rot pathogen of durum wheat from Algeria is nested in the Fusarium burgessii species complex.</title>
        <authorList>
            <person name="Laraba I."/>
            <person name="Keddad A."/>
            <person name="Boureghda H."/>
            <person name="Abdallah N."/>
            <person name="Vaughan M.M."/>
            <person name="Proctor R.H."/>
            <person name="Busman M."/>
            <person name="O'Donnell K."/>
        </authorList>
    </citation>
    <scope>NUCLEOTIDE SEQUENCE</scope>
    <source>
        <strain evidence="4">NRRL 25174</strain>
    </source>
</reference>
<evidence type="ECO:0000256" key="2">
    <source>
        <dbReference type="ARBA" id="ARBA00023043"/>
    </source>
</evidence>
<feature type="repeat" description="ANK" evidence="3">
    <location>
        <begin position="296"/>
        <end position="318"/>
    </location>
</feature>
<proteinExistence type="predicted"/>
<reference evidence="4" key="2">
    <citation type="submission" date="2020-02" db="EMBL/GenBank/DDBJ databases">
        <title>Identification and distribution of gene clusters putatively required for synthesis of sphingolipid metabolism inhibitors in phylogenetically diverse species of the filamentous fungus Fusarium.</title>
        <authorList>
            <person name="Kim H.-S."/>
            <person name="Busman M."/>
            <person name="Brown D.W."/>
            <person name="Divon H."/>
            <person name="Uhlig S."/>
            <person name="Proctor R.H."/>
        </authorList>
    </citation>
    <scope>NUCLEOTIDE SEQUENCE</scope>
    <source>
        <strain evidence="4">NRRL 25174</strain>
    </source>
</reference>
<dbReference type="Gene3D" id="1.25.40.20">
    <property type="entry name" value="Ankyrin repeat-containing domain"/>
    <property type="match status" value="4"/>
</dbReference>
<keyword evidence="2 3" id="KW-0040">ANK repeat</keyword>
<dbReference type="SMART" id="SM00248">
    <property type="entry name" value="ANK"/>
    <property type="match status" value="13"/>
</dbReference>
<comment type="caution">
    <text evidence="4">The sequence shown here is derived from an EMBL/GenBank/DDBJ whole genome shotgun (WGS) entry which is preliminary data.</text>
</comment>
<dbReference type="SUPFAM" id="SSF48403">
    <property type="entry name" value="Ankyrin repeat"/>
    <property type="match status" value="2"/>
</dbReference>
<dbReference type="Proteomes" id="UP000730481">
    <property type="component" value="Unassembled WGS sequence"/>
</dbReference>
<dbReference type="OrthoDB" id="341259at2759"/>
<dbReference type="InterPro" id="IPR002110">
    <property type="entry name" value="Ankyrin_rpt"/>
</dbReference>
<dbReference type="Pfam" id="PF13637">
    <property type="entry name" value="Ank_4"/>
    <property type="match status" value="1"/>
</dbReference>